<organism evidence="6 7">
    <name type="scientific">Luteimonas viscosa</name>
    <dbReference type="NCBI Taxonomy" id="1132694"/>
    <lineage>
        <taxon>Bacteria</taxon>
        <taxon>Pseudomonadati</taxon>
        <taxon>Pseudomonadota</taxon>
        <taxon>Gammaproteobacteria</taxon>
        <taxon>Lysobacterales</taxon>
        <taxon>Lysobacteraceae</taxon>
        <taxon>Luteimonas</taxon>
    </lineage>
</organism>
<sequence length="116" mass="12181">MTDAISSILSQIRAHEMRTGAARGDVAPSNAIDVGGAGRAAAAPGFAETLSNTIDKVSATQANAGALQHAFELGDPRADLARVMVAMQQSQVAFRATVEVRNRLVQAYQDVMNMPI</sequence>
<dbReference type="InterPro" id="IPR001624">
    <property type="entry name" value="FliE"/>
</dbReference>
<dbReference type="NCBIfam" id="TIGR00205">
    <property type="entry name" value="fliE"/>
    <property type="match status" value="1"/>
</dbReference>
<evidence type="ECO:0000256" key="2">
    <source>
        <dbReference type="ARBA" id="ARBA00009272"/>
    </source>
</evidence>
<keyword evidence="6" id="KW-0282">Flagellum</keyword>
<keyword evidence="4 5" id="KW-0975">Bacterial flagellum</keyword>
<dbReference type="RefSeq" id="WP_149102858.1">
    <property type="nucleotide sequence ID" value="NZ_VTFT01000001.1"/>
</dbReference>
<evidence type="ECO:0000256" key="4">
    <source>
        <dbReference type="ARBA" id="ARBA00023143"/>
    </source>
</evidence>
<dbReference type="Proteomes" id="UP000324973">
    <property type="component" value="Unassembled WGS sequence"/>
</dbReference>
<evidence type="ECO:0000313" key="6">
    <source>
        <dbReference type="EMBL" id="TYT26309.1"/>
    </source>
</evidence>
<name>A0A5D4XNZ7_9GAMM</name>
<accession>A0A5D4XNZ7</accession>
<evidence type="ECO:0000256" key="5">
    <source>
        <dbReference type="HAMAP-Rule" id="MF_00724"/>
    </source>
</evidence>
<dbReference type="PRINTS" id="PR01006">
    <property type="entry name" value="FLGHOOKFLIE"/>
</dbReference>
<dbReference type="GO" id="GO:0071973">
    <property type="term" value="P:bacterial-type flagellum-dependent cell motility"/>
    <property type="evidence" value="ECO:0007669"/>
    <property type="project" value="InterPro"/>
</dbReference>
<protein>
    <recommendedName>
        <fullName evidence="3 5">Flagellar hook-basal body complex protein FliE</fullName>
    </recommendedName>
</protein>
<evidence type="ECO:0000256" key="3">
    <source>
        <dbReference type="ARBA" id="ARBA00018024"/>
    </source>
</evidence>
<comment type="subcellular location">
    <subcellularLocation>
        <location evidence="1 5">Bacterial flagellum basal body</location>
    </subcellularLocation>
</comment>
<gene>
    <name evidence="5 6" type="primary">fliE</name>
    <name evidence="6" type="ORF">FZO89_08565</name>
</gene>
<dbReference type="GO" id="GO:0003774">
    <property type="term" value="F:cytoskeletal motor activity"/>
    <property type="evidence" value="ECO:0007669"/>
    <property type="project" value="InterPro"/>
</dbReference>
<evidence type="ECO:0000313" key="7">
    <source>
        <dbReference type="Proteomes" id="UP000324973"/>
    </source>
</evidence>
<evidence type="ECO:0000256" key="1">
    <source>
        <dbReference type="ARBA" id="ARBA00004117"/>
    </source>
</evidence>
<keyword evidence="7" id="KW-1185">Reference proteome</keyword>
<dbReference type="OrthoDB" id="8909229at2"/>
<dbReference type="PANTHER" id="PTHR34653">
    <property type="match status" value="1"/>
</dbReference>
<keyword evidence="6" id="KW-0966">Cell projection</keyword>
<proteinExistence type="inferred from homology"/>
<comment type="similarity">
    <text evidence="2 5">Belongs to the FliE family.</text>
</comment>
<comment type="caution">
    <text evidence="6">The sequence shown here is derived from an EMBL/GenBank/DDBJ whole genome shotgun (WGS) entry which is preliminary data.</text>
</comment>
<dbReference type="EMBL" id="VTFT01000001">
    <property type="protein sequence ID" value="TYT26309.1"/>
    <property type="molecule type" value="Genomic_DNA"/>
</dbReference>
<dbReference type="GO" id="GO:0005198">
    <property type="term" value="F:structural molecule activity"/>
    <property type="evidence" value="ECO:0007669"/>
    <property type="project" value="UniProtKB-UniRule"/>
</dbReference>
<reference evidence="6 7" key="1">
    <citation type="submission" date="2019-08" db="EMBL/GenBank/DDBJ databases">
        <title>Luteimonas viscosus sp. nov., isolated from soil of a sunflower field.</title>
        <authorList>
            <person name="Jianli Z."/>
            <person name="Ying Z."/>
        </authorList>
    </citation>
    <scope>NUCLEOTIDE SEQUENCE [LARGE SCALE GENOMIC DNA]</scope>
    <source>
        <strain evidence="6 7">XBU10</strain>
    </source>
</reference>
<dbReference type="GO" id="GO:0009425">
    <property type="term" value="C:bacterial-type flagellum basal body"/>
    <property type="evidence" value="ECO:0007669"/>
    <property type="project" value="UniProtKB-SubCell"/>
</dbReference>
<dbReference type="PANTHER" id="PTHR34653:SF1">
    <property type="entry name" value="FLAGELLAR HOOK-BASAL BODY COMPLEX PROTEIN FLIE"/>
    <property type="match status" value="1"/>
</dbReference>
<dbReference type="HAMAP" id="MF_00724">
    <property type="entry name" value="FliE"/>
    <property type="match status" value="1"/>
</dbReference>
<dbReference type="Pfam" id="PF02049">
    <property type="entry name" value="FliE"/>
    <property type="match status" value="1"/>
</dbReference>
<dbReference type="SUPFAM" id="SSF64518">
    <property type="entry name" value="Phase 1 flagellin"/>
    <property type="match status" value="1"/>
</dbReference>
<keyword evidence="6" id="KW-0969">Cilium</keyword>
<dbReference type="AlphaFoldDB" id="A0A5D4XNZ7"/>